<dbReference type="Pfam" id="PF05839">
    <property type="entry name" value="Apc13p"/>
    <property type="match status" value="1"/>
</dbReference>
<dbReference type="Proteomes" id="UP000030752">
    <property type="component" value="Unassembled WGS sequence"/>
</dbReference>
<keyword evidence="8" id="KW-1185">Reference proteome</keyword>
<feature type="region of interest" description="Disordered" evidence="6">
    <location>
        <begin position="31"/>
        <end position="64"/>
    </location>
</feature>
<dbReference type="GeneID" id="19977025"/>
<evidence type="ECO:0000256" key="3">
    <source>
        <dbReference type="ARBA" id="ARBA00022776"/>
    </source>
</evidence>
<evidence type="ECO:0000256" key="6">
    <source>
        <dbReference type="SAM" id="MobiDB-lite"/>
    </source>
</evidence>
<dbReference type="OrthoDB" id="2351920at2759"/>
<evidence type="ECO:0000256" key="2">
    <source>
        <dbReference type="ARBA" id="ARBA00022618"/>
    </source>
</evidence>
<sequence length="193" mass="20100">MSRDAHLTSLHLHSPHHADLFEEFCRPPAVGNAASSQQLQPPSLANQHPQHSNTTTTQPTTDAASGMVALPGHFLPFEEIALPPELMPLNPEDEDGVVPDMHAAFGILRALGPPGHAANGTGAVGYGQQAGGEESRAGAQRGEETWRDLGMEGVLASGGGDAAGRGARSGIGNASAMGARHREGRRMGLLLMR</sequence>
<dbReference type="VEuPathDB" id="FungiDB:HMPREF1541_09686"/>
<gene>
    <name evidence="7" type="ORF">HMPREF1541_09686</name>
</gene>
<evidence type="ECO:0000313" key="7">
    <source>
        <dbReference type="EMBL" id="ETN44811.1"/>
    </source>
</evidence>
<organism evidence="7 8">
    <name type="scientific">Cyphellophora europaea (strain CBS 101466)</name>
    <name type="common">Phialophora europaea</name>
    <dbReference type="NCBI Taxonomy" id="1220924"/>
    <lineage>
        <taxon>Eukaryota</taxon>
        <taxon>Fungi</taxon>
        <taxon>Dikarya</taxon>
        <taxon>Ascomycota</taxon>
        <taxon>Pezizomycotina</taxon>
        <taxon>Eurotiomycetes</taxon>
        <taxon>Chaetothyriomycetidae</taxon>
        <taxon>Chaetothyriales</taxon>
        <taxon>Cyphellophoraceae</taxon>
        <taxon>Cyphellophora</taxon>
    </lineage>
</organism>
<dbReference type="PANTHER" id="PTHR28526">
    <property type="entry name" value="ANAPHASE-PROMOTING COMPLEX SUBUNIT 13"/>
    <property type="match status" value="1"/>
</dbReference>
<feature type="compositionally biased region" description="Low complexity" evidence="6">
    <location>
        <begin position="46"/>
        <end position="61"/>
    </location>
</feature>
<evidence type="ECO:0000256" key="5">
    <source>
        <dbReference type="ARBA" id="ARBA00023306"/>
    </source>
</evidence>
<dbReference type="GO" id="GO:0005680">
    <property type="term" value="C:anaphase-promoting complex"/>
    <property type="evidence" value="ECO:0007669"/>
    <property type="project" value="InterPro"/>
</dbReference>
<dbReference type="HOGENOM" id="CLU_083683_1_1_1"/>
<dbReference type="AlphaFoldDB" id="W2S7Y2"/>
<protein>
    <submittedName>
        <fullName evidence="7">Uncharacterized protein</fullName>
    </submittedName>
</protein>
<evidence type="ECO:0000256" key="1">
    <source>
        <dbReference type="ARBA" id="ARBA00006940"/>
    </source>
</evidence>
<dbReference type="InterPro" id="IPR008401">
    <property type="entry name" value="Apc13"/>
</dbReference>
<accession>W2S7Y2</accession>
<dbReference type="InParanoid" id="W2S7Y2"/>
<comment type="similarity">
    <text evidence="1">Belongs to the APC13 family.</text>
</comment>
<name>W2S7Y2_CYPE1</name>
<dbReference type="EMBL" id="KB822713">
    <property type="protein sequence ID" value="ETN44811.1"/>
    <property type="molecule type" value="Genomic_DNA"/>
</dbReference>
<dbReference type="GO" id="GO:0051301">
    <property type="term" value="P:cell division"/>
    <property type="evidence" value="ECO:0007669"/>
    <property type="project" value="UniProtKB-KW"/>
</dbReference>
<reference evidence="7 8" key="1">
    <citation type="submission" date="2013-03" db="EMBL/GenBank/DDBJ databases">
        <title>The Genome Sequence of Phialophora europaea CBS 101466.</title>
        <authorList>
            <consortium name="The Broad Institute Genomics Platform"/>
            <person name="Cuomo C."/>
            <person name="de Hoog S."/>
            <person name="Gorbushina A."/>
            <person name="Walker B."/>
            <person name="Young S.K."/>
            <person name="Zeng Q."/>
            <person name="Gargeya S."/>
            <person name="Fitzgerald M."/>
            <person name="Haas B."/>
            <person name="Abouelleil A."/>
            <person name="Allen A.W."/>
            <person name="Alvarado L."/>
            <person name="Arachchi H.M."/>
            <person name="Berlin A.M."/>
            <person name="Chapman S.B."/>
            <person name="Gainer-Dewar J."/>
            <person name="Goldberg J."/>
            <person name="Griggs A."/>
            <person name="Gujja S."/>
            <person name="Hansen M."/>
            <person name="Howarth C."/>
            <person name="Imamovic A."/>
            <person name="Ireland A."/>
            <person name="Larimer J."/>
            <person name="McCowan C."/>
            <person name="Murphy C."/>
            <person name="Pearson M."/>
            <person name="Poon T.W."/>
            <person name="Priest M."/>
            <person name="Roberts A."/>
            <person name="Saif S."/>
            <person name="Shea T."/>
            <person name="Sisk P."/>
            <person name="Sykes S."/>
            <person name="Wortman J."/>
            <person name="Nusbaum C."/>
            <person name="Birren B."/>
        </authorList>
    </citation>
    <scope>NUCLEOTIDE SEQUENCE [LARGE SCALE GENOMIC DNA]</scope>
    <source>
        <strain evidence="7 8">CBS 101466</strain>
    </source>
</reference>
<keyword evidence="5" id="KW-0131">Cell cycle</keyword>
<dbReference type="eggNOG" id="ENOG502S7KP">
    <property type="taxonomic scope" value="Eukaryota"/>
</dbReference>
<dbReference type="PANTHER" id="PTHR28526:SF1">
    <property type="entry name" value="ANAPHASE-PROMOTING COMPLEX SUBUNIT 13"/>
    <property type="match status" value="1"/>
</dbReference>
<keyword evidence="2" id="KW-0132">Cell division</keyword>
<proteinExistence type="inferred from homology"/>
<dbReference type="STRING" id="1220924.W2S7Y2"/>
<evidence type="ECO:0000256" key="4">
    <source>
        <dbReference type="ARBA" id="ARBA00022786"/>
    </source>
</evidence>
<keyword evidence="3" id="KW-0498">Mitosis</keyword>
<dbReference type="RefSeq" id="XP_008712581.1">
    <property type="nucleotide sequence ID" value="XM_008714359.1"/>
</dbReference>
<evidence type="ECO:0000313" key="8">
    <source>
        <dbReference type="Proteomes" id="UP000030752"/>
    </source>
</evidence>
<keyword evidence="4" id="KW-0833">Ubl conjugation pathway</keyword>
<feature type="compositionally biased region" description="Polar residues" evidence="6">
    <location>
        <begin position="33"/>
        <end position="45"/>
    </location>
</feature>